<dbReference type="InterPro" id="IPR024740">
    <property type="entry name" value="Hen1_N"/>
</dbReference>
<feature type="compositionally biased region" description="Basic and acidic residues" evidence="13">
    <location>
        <begin position="248"/>
        <end position="258"/>
    </location>
</feature>
<dbReference type="EMBL" id="AP018216">
    <property type="protein sequence ID" value="BAY69355.1"/>
    <property type="molecule type" value="Genomic_DNA"/>
</dbReference>
<dbReference type="InterPro" id="IPR024026">
    <property type="entry name" value="3'-RNA_MeTfrase_Hen1_bac"/>
</dbReference>
<gene>
    <name evidence="16" type="ORF">NIES23_21490</name>
</gene>
<comment type="cofactor">
    <cofactor evidence="1">
        <name>Mg(2+)</name>
        <dbReference type="ChEBI" id="CHEBI:18420"/>
    </cofactor>
</comment>
<comment type="catalytic activity">
    <reaction evidence="12">
        <text>small RNA 3'-end nucleotide + S-adenosyl-L-methionine = small RNA 3'-end 2'-O-methylnucleotide + S-adenosyl-L-homocysteine + H(+)</text>
        <dbReference type="Rhea" id="RHEA:37887"/>
        <dbReference type="Rhea" id="RHEA-COMP:10415"/>
        <dbReference type="Rhea" id="RHEA-COMP:10416"/>
        <dbReference type="ChEBI" id="CHEBI:15378"/>
        <dbReference type="ChEBI" id="CHEBI:57856"/>
        <dbReference type="ChEBI" id="CHEBI:59789"/>
        <dbReference type="ChEBI" id="CHEBI:74896"/>
        <dbReference type="ChEBI" id="CHEBI:74898"/>
        <dbReference type="EC" id="2.1.1.386"/>
    </reaction>
</comment>
<evidence type="ECO:0000256" key="4">
    <source>
        <dbReference type="ARBA" id="ARBA00022603"/>
    </source>
</evidence>
<dbReference type="GO" id="GO:0046872">
    <property type="term" value="F:metal ion binding"/>
    <property type="evidence" value="ECO:0007669"/>
    <property type="project" value="UniProtKB-KW"/>
</dbReference>
<dbReference type="AlphaFoldDB" id="A0A1Z4KK63"/>
<dbReference type="Proteomes" id="UP000217507">
    <property type="component" value="Chromosome"/>
</dbReference>
<dbReference type="GO" id="GO:0031047">
    <property type="term" value="P:regulatory ncRNA-mediated gene silencing"/>
    <property type="evidence" value="ECO:0007669"/>
    <property type="project" value="UniProtKB-KW"/>
</dbReference>
<dbReference type="GO" id="GO:0003723">
    <property type="term" value="F:RNA binding"/>
    <property type="evidence" value="ECO:0007669"/>
    <property type="project" value="UniProtKB-KW"/>
</dbReference>
<keyword evidence="9" id="KW-0694">RNA-binding</keyword>
<feature type="domain" description="Hen1 N-terminal" evidence="15">
    <location>
        <begin position="1"/>
        <end position="237"/>
    </location>
</feature>
<dbReference type="Gene3D" id="3.40.50.150">
    <property type="entry name" value="Vaccinia Virus protein VP39"/>
    <property type="match status" value="1"/>
</dbReference>
<keyword evidence="8" id="KW-0460">Magnesium</keyword>
<evidence type="ECO:0000256" key="8">
    <source>
        <dbReference type="ARBA" id="ARBA00022842"/>
    </source>
</evidence>
<dbReference type="SUPFAM" id="SSF53335">
    <property type="entry name" value="S-adenosyl-L-methionine-dependent methyltransferases"/>
    <property type="match status" value="1"/>
</dbReference>
<dbReference type="InterPro" id="IPR038546">
    <property type="entry name" value="Hen1_N_sf"/>
</dbReference>
<evidence type="ECO:0000256" key="9">
    <source>
        <dbReference type="ARBA" id="ARBA00022884"/>
    </source>
</evidence>
<protein>
    <recommendedName>
        <fullName evidence="3">Small RNA 2'-O-methyltransferase</fullName>
        <ecNumber evidence="11">2.1.1.386</ecNumber>
    </recommendedName>
</protein>
<evidence type="ECO:0000256" key="3">
    <source>
        <dbReference type="ARBA" id="ARBA00021330"/>
    </source>
</evidence>
<dbReference type="InterPro" id="IPR029063">
    <property type="entry name" value="SAM-dependent_MTases_sf"/>
</dbReference>
<dbReference type="GO" id="GO:0090486">
    <property type="term" value="F:small RNA 2'-O-methyltransferase activity"/>
    <property type="evidence" value="ECO:0007669"/>
    <property type="project" value="UniProtKB-EC"/>
</dbReference>
<dbReference type="PANTHER" id="PTHR21404:SF3">
    <property type="entry name" value="SMALL RNA 2'-O-METHYLTRANSFERASE"/>
    <property type="match status" value="1"/>
</dbReference>
<evidence type="ECO:0000256" key="2">
    <source>
        <dbReference type="ARBA" id="ARBA00009026"/>
    </source>
</evidence>
<feature type="region of interest" description="Disordered" evidence="13">
    <location>
        <begin position="233"/>
        <end position="260"/>
    </location>
</feature>
<keyword evidence="10" id="KW-0943">RNA-mediated gene silencing</keyword>
<evidence type="ECO:0000256" key="1">
    <source>
        <dbReference type="ARBA" id="ARBA00001946"/>
    </source>
</evidence>
<keyword evidence="5" id="KW-0808">Transferase</keyword>
<keyword evidence="6" id="KW-0949">S-adenosyl-L-methionine</keyword>
<dbReference type="EC" id="2.1.1.386" evidence="11"/>
<dbReference type="Pfam" id="PF08242">
    <property type="entry name" value="Methyltransf_12"/>
    <property type="match status" value="1"/>
</dbReference>
<feature type="compositionally biased region" description="Acidic residues" evidence="13">
    <location>
        <begin position="237"/>
        <end position="247"/>
    </location>
</feature>
<evidence type="ECO:0000256" key="12">
    <source>
        <dbReference type="ARBA" id="ARBA00048418"/>
    </source>
</evidence>
<sequence>MLLTITTTHSPATELGYLLHKHPDRCHSFSLSFGKAHIFYPEASEQKCTVALLLDVDPVKLVRGRGATLEQYVSDRPYVASSFMSVAIAQVFSTALGGRSKDRPELAQTPLPLVAKLSVLPCRGGESFLRELFEPLGYTVSAQGHVLDENFPDWGNSRYFTVELQHTIPLSDLLSHLYVLIPVLDDEKHYWVNEEEIEKLLRHGEGWLSQHPAREQITRRYLKRQHRLTRTALAQLAEEDNLDPDGTEETHAEEEAAVEKPISLNQQRMNAVVAALKQSNARRVIDLGCGQGNLLKMLLKDSFFEQITGVDVSYRSLEIAQERLDRLHLPRNQWERLQLIQGALTYQDKRFYGYDAATVVEVIEHLDLSRLGAFERVLFEFAQPKTVIVTTPNIEYNVKFANLPAGKLRHKDHRFEWTRSQFQDWANKITERFAYNVQFQAIGEEDPEFGSPTQMARFCQ</sequence>
<evidence type="ECO:0000256" key="13">
    <source>
        <dbReference type="SAM" id="MobiDB-lite"/>
    </source>
</evidence>
<dbReference type="InterPro" id="IPR026610">
    <property type="entry name" value="Hen1"/>
</dbReference>
<evidence type="ECO:0000256" key="6">
    <source>
        <dbReference type="ARBA" id="ARBA00022691"/>
    </source>
</evidence>
<dbReference type="CDD" id="cd02440">
    <property type="entry name" value="AdoMet_MTases"/>
    <property type="match status" value="1"/>
</dbReference>
<dbReference type="Pfam" id="PF12623">
    <property type="entry name" value="Hen1_L"/>
    <property type="match status" value="1"/>
</dbReference>
<name>A0A1Z4KK63_ANAVA</name>
<feature type="domain" description="Methyltransferase type 12" evidence="14">
    <location>
        <begin position="285"/>
        <end position="367"/>
    </location>
</feature>
<dbReference type="GO" id="GO:0001510">
    <property type="term" value="P:RNA methylation"/>
    <property type="evidence" value="ECO:0007669"/>
    <property type="project" value="InterPro"/>
</dbReference>
<dbReference type="Gene3D" id="3.30.1610.20">
    <property type="entry name" value="Hen1, N-terminal domain"/>
    <property type="match status" value="1"/>
</dbReference>
<dbReference type="InterPro" id="IPR013217">
    <property type="entry name" value="Methyltransf_12"/>
</dbReference>
<reference evidence="16 17" key="1">
    <citation type="submission" date="2017-06" db="EMBL/GenBank/DDBJ databases">
        <title>Genome sequencing of cyanobaciteial culture collection at National Institute for Environmental Studies (NIES).</title>
        <authorList>
            <person name="Hirose Y."/>
            <person name="Shimura Y."/>
            <person name="Fujisawa T."/>
            <person name="Nakamura Y."/>
            <person name="Kawachi M."/>
        </authorList>
    </citation>
    <scope>NUCLEOTIDE SEQUENCE [LARGE SCALE GENOMIC DNA]</scope>
    <source>
        <strain evidence="16 17">NIES-23</strain>
    </source>
</reference>
<proteinExistence type="inferred from homology"/>
<evidence type="ECO:0000256" key="10">
    <source>
        <dbReference type="ARBA" id="ARBA00023158"/>
    </source>
</evidence>
<evidence type="ECO:0000313" key="17">
    <source>
        <dbReference type="Proteomes" id="UP000217507"/>
    </source>
</evidence>
<accession>A0A1Z4KK63</accession>
<evidence type="ECO:0000256" key="11">
    <source>
        <dbReference type="ARBA" id="ARBA00035025"/>
    </source>
</evidence>
<evidence type="ECO:0000259" key="14">
    <source>
        <dbReference type="Pfam" id="PF08242"/>
    </source>
</evidence>
<evidence type="ECO:0000313" key="16">
    <source>
        <dbReference type="EMBL" id="BAY69355.1"/>
    </source>
</evidence>
<keyword evidence="4" id="KW-0489">Methyltransferase</keyword>
<organism evidence="16 17">
    <name type="scientific">Trichormus variabilis NIES-23</name>
    <dbReference type="NCBI Taxonomy" id="1973479"/>
    <lineage>
        <taxon>Bacteria</taxon>
        <taxon>Bacillati</taxon>
        <taxon>Cyanobacteriota</taxon>
        <taxon>Cyanophyceae</taxon>
        <taxon>Nostocales</taxon>
        <taxon>Nostocaceae</taxon>
        <taxon>Trichormus</taxon>
    </lineage>
</organism>
<dbReference type="PANTHER" id="PTHR21404">
    <property type="entry name" value="HEN1"/>
    <property type="match status" value="1"/>
</dbReference>
<evidence type="ECO:0000256" key="7">
    <source>
        <dbReference type="ARBA" id="ARBA00022723"/>
    </source>
</evidence>
<comment type="similarity">
    <text evidence="2">Belongs to the methyltransferase superfamily. HEN1 family.</text>
</comment>
<dbReference type="NCBIfam" id="TIGR04074">
    <property type="entry name" value="bacter_Hen1"/>
    <property type="match status" value="1"/>
</dbReference>
<keyword evidence="7" id="KW-0479">Metal-binding</keyword>
<evidence type="ECO:0000256" key="5">
    <source>
        <dbReference type="ARBA" id="ARBA00022679"/>
    </source>
</evidence>
<evidence type="ECO:0000259" key="15">
    <source>
        <dbReference type="Pfam" id="PF12623"/>
    </source>
</evidence>